<feature type="domain" description="Polysaccharide chain length determinant N-terminal" evidence="8">
    <location>
        <begin position="5"/>
        <end position="83"/>
    </location>
</feature>
<keyword evidence="5 7" id="KW-1133">Transmembrane helix</keyword>
<name>A0A6L5GSL2_9FIRM</name>
<dbReference type="PANTHER" id="PTHR32309:SF31">
    <property type="entry name" value="CAPSULAR EXOPOLYSACCHARIDE FAMILY"/>
    <property type="match status" value="1"/>
</dbReference>
<dbReference type="InterPro" id="IPR003856">
    <property type="entry name" value="LPS_length_determ_N"/>
</dbReference>
<evidence type="ECO:0000256" key="1">
    <source>
        <dbReference type="ARBA" id="ARBA00004651"/>
    </source>
</evidence>
<organism evidence="9 10">
    <name type="scientific">Candidatus Pseudoramibacter fermentans</name>
    <dbReference type="NCBI Taxonomy" id="2594427"/>
    <lineage>
        <taxon>Bacteria</taxon>
        <taxon>Bacillati</taxon>
        <taxon>Bacillota</taxon>
        <taxon>Clostridia</taxon>
        <taxon>Eubacteriales</taxon>
        <taxon>Eubacteriaceae</taxon>
        <taxon>Pseudoramibacter</taxon>
    </lineage>
</organism>
<feature type="transmembrane region" description="Helical" evidence="7">
    <location>
        <begin position="169"/>
        <end position="192"/>
    </location>
</feature>
<evidence type="ECO:0000256" key="3">
    <source>
        <dbReference type="ARBA" id="ARBA00022475"/>
    </source>
</evidence>
<evidence type="ECO:0000256" key="4">
    <source>
        <dbReference type="ARBA" id="ARBA00022692"/>
    </source>
</evidence>
<gene>
    <name evidence="9" type="ORF">FRC53_06580</name>
</gene>
<reference evidence="9" key="1">
    <citation type="journal article" date="2020" name="Appl. Environ. Microbiol.">
        <title>Medium-Chain Fatty Acid Synthesis by 'Candidatus Weimeria bifida' gen. nov., sp. nov., and 'Candidatus Pseudoramibacter fermentans' sp. nov.</title>
        <authorList>
            <person name="Scarborough M.J."/>
            <person name="Myers K.S."/>
            <person name="Donohue T.J."/>
            <person name="Noguera D.R."/>
        </authorList>
    </citation>
    <scope>NUCLEOTIDE SEQUENCE</scope>
    <source>
        <strain evidence="9">EUB1.1</strain>
    </source>
</reference>
<keyword evidence="10" id="KW-1185">Reference proteome</keyword>
<evidence type="ECO:0000256" key="5">
    <source>
        <dbReference type="ARBA" id="ARBA00022989"/>
    </source>
</evidence>
<comment type="subcellular location">
    <subcellularLocation>
        <location evidence="1">Cell membrane</location>
        <topology evidence="1">Multi-pass membrane protein</topology>
    </subcellularLocation>
</comment>
<comment type="similarity">
    <text evidence="2">Belongs to the CpsC/CapA family.</text>
</comment>
<keyword evidence="3" id="KW-1003">Cell membrane</keyword>
<sequence>MNSKIYLKDLGRLLKDNIIFILIVTVICTGIGYGLSHFVMKKSFTATTSLVVTTKTSKSTSSEKDVYQEILRDNRLLNKVKKSLNLTMSTNQLIDNVSINADEADVDKSTSHTYWLTVGGNDEQQCKKAVIYLSKKLKPELLKLNGVESVKSFGHNQVSTVQTAPHYKVITIIWGVVGLLIPILVILFSWLYDGSFKRSIDIEDALDLPVYGIIPSEESAEKADRKRKDRQS</sequence>
<feature type="transmembrane region" description="Helical" evidence="7">
    <location>
        <begin position="18"/>
        <end position="35"/>
    </location>
</feature>
<dbReference type="Pfam" id="PF02706">
    <property type="entry name" value="Wzz"/>
    <property type="match status" value="1"/>
</dbReference>
<dbReference type="GO" id="GO:0005886">
    <property type="term" value="C:plasma membrane"/>
    <property type="evidence" value="ECO:0007669"/>
    <property type="project" value="UniProtKB-SubCell"/>
</dbReference>
<evidence type="ECO:0000259" key="8">
    <source>
        <dbReference type="Pfam" id="PF02706"/>
    </source>
</evidence>
<protein>
    <recommendedName>
        <fullName evidence="8">Polysaccharide chain length determinant N-terminal domain-containing protein</fullName>
    </recommendedName>
</protein>
<proteinExistence type="inferred from homology"/>
<comment type="caution">
    <text evidence="9">The sequence shown here is derived from an EMBL/GenBank/DDBJ whole genome shotgun (WGS) entry which is preliminary data.</text>
</comment>
<dbReference type="PANTHER" id="PTHR32309">
    <property type="entry name" value="TYROSINE-PROTEIN KINASE"/>
    <property type="match status" value="1"/>
</dbReference>
<evidence type="ECO:0000313" key="10">
    <source>
        <dbReference type="Proteomes" id="UP000473648"/>
    </source>
</evidence>
<accession>A0A6L5GSL2</accession>
<dbReference type="AlphaFoldDB" id="A0A6L5GSL2"/>
<dbReference type="EMBL" id="VOGB01000004">
    <property type="protein sequence ID" value="MQM73072.1"/>
    <property type="molecule type" value="Genomic_DNA"/>
</dbReference>
<evidence type="ECO:0000313" key="9">
    <source>
        <dbReference type="EMBL" id="MQM73072.1"/>
    </source>
</evidence>
<evidence type="ECO:0000256" key="7">
    <source>
        <dbReference type="SAM" id="Phobius"/>
    </source>
</evidence>
<keyword evidence="6 7" id="KW-0472">Membrane</keyword>
<evidence type="ECO:0000256" key="2">
    <source>
        <dbReference type="ARBA" id="ARBA00006683"/>
    </source>
</evidence>
<keyword evidence="4 7" id="KW-0812">Transmembrane</keyword>
<dbReference type="InterPro" id="IPR050445">
    <property type="entry name" value="Bact_polysacc_biosynth/exp"/>
</dbReference>
<evidence type="ECO:0000256" key="6">
    <source>
        <dbReference type="ARBA" id="ARBA00023136"/>
    </source>
</evidence>
<dbReference type="Proteomes" id="UP000473648">
    <property type="component" value="Unassembled WGS sequence"/>
</dbReference>